<dbReference type="GO" id="GO:0003677">
    <property type="term" value="F:DNA binding"/>
    <property type="evidence" value="ECO:0007669"/>
    <property type="project" value="UniProtKB-UniRule"/>
</dbReference>
<proteinExistence type="predicted"/>
<reference evidence="6" key="2">
    <citation type="submission" date="2025-09" db="UniProtKB">
        <authorList>
            <consortium name="Ensembl"/>
        </authorList>
    </citation>
    <scope>IDENTIFICATION</scope>
</reference>
<feature type="domain" description="BHLH" evidence="5">
    <location>
        <begin position="313"/>
        <end position="365"/>
    </location>
</feature>
<evidence type="ECO:0000256" key="1">
    <source>
        <dbReference type="ARBA" id="ARBA00023125"/>
    </source>
</evidence>
<dbReference type="Pfam" id="PF01056">
    <property type="entry name" value="Myc_N"/>
    <property type="match status" value="2"/>
</dbReference>
<evidence type="ECO:0000256" key="4">
    <source>
        <dbReference type="SAM" id="MobiDB-lite"/>
    </source>
</evidence>
<dbReference type="GO" id="GO:0046983">
    <property type="term" value="F:protein dimerization activity"/>
    <property type="evidence" value="ECO:0007669"/>
    <property type="project" value="InterPro"/>
</dbReference>
<dbReference type="InterPro" id="IPR011598">
    <property type="entry name" value="bHLH_dom"/>
</dbReference>
<accession>A0A8C4Q6X9</accession>
<comment type="subunit">
    <text evidence="2">Efficient DNA binding requires dimerization with another bHLH protein.</text>
</comment>
<dbReference type="Pfam" id="PF00010">
    <property type="entry name" value="HLH"/>
    <property type="match status" value="1"/>
</dbReference>
<dbReference type="GeneTree" id="ENSGT00940000155285"/>
<keyword evidence="2" id="KW-0539">Nucleus</keyword>
<dbReference type="PANTHER" id="PTHR45851">
    <property type="entry name" value="MYC PROTO-ONCOGENE"/>
    <property type="match status" value="1"/>
</dbReference>
<dbReference type="Gene3D" id="4.10.280.10">
    <property type="entry name" value="Helix-loop-helix DNA-binding domain"/>
    <property type="match status" value="1"/>
</dbReference>
<dbReference type="PRINTS" id="PR00044">
    <property type="entry name" value="LEUZIPPRMYC"/>
</dbReference>
<dbReference type="InterPro" id="IPR050433">
    <property type="entry name" value="Myc_transcription_factors"/>
</dbReference>
<dbReference type="InterPro" id="IPR036638">
    <property type="entry name" value="HLH_DNA-bd_sf"/>
</dbReference>
<dbReference type="FunFam" id="4.10.280.10:FF:000019">
    <property type="entry name" value="Myc proto-oncogene protein"/>
    <property type="match status" value="1"/>
</dbReference>
<dbReference type="GO" id="GO:0005634">
    <property type="term" value="C:nucleus"/>
    <property type="evidence" value="ECO:0007669"/>
    <property type="project" value="UniProtKB-SubCell"/>
</dbReference>
<evidence type="ECO:0000256" key="2">
    <source>
        <dbReference type="PIRNR" id="PIRNR001705"/>
    </source>
</evidence>
<keyword evidence="3" id="KW-0175">Coiled coil</keyword>
<feature type="coiled-coil region" evidence="3">
    <location>
        <begin position="365"/>
        <end position="396"/>
    </location>
</feature>
<feature type="compositionally biased region" description="Pro residues" evidence="4">
    <location>
        <begin position="266"/>
        <end position="275"/>
    </location>
</feature>
<evidence type="ECO:0000259" key="5">
    <source>
        <dbReference type="PROSITE" id="PS50888"/>
    </source>
</evidence>
<dbReference type="SUPFAM" id="SSF47459">
    <property type="entry name" value="HLH, helix-loop-helix DNA-binding domain"/>
    <property type="match status" value="1"/>
</dbReference>
<protein>
    <submittedName>
        <fullName evidence="6">MYC proto-oncogene, bHLH transcription factor a</fullName>
    </submittedName>
</protein>
<sequence>MASFTYDVDTHRLFCGADELDEGSFYHGLAPPETSDKWTSEMLPTPPLSPSPQFDPLLGSAEAPWEPWAALDATYGSSNMAEALELVSEFLDDRGSLLSTAVNDAFVAEIFAEMQEAGERPLRRDCMWGTSDAFEPVGYLPCSANYPGRKEVPPVTCQGQVTPVPEITVTSITTTHETAANAPAVTAFSPTGFTASHPHTCGLETPSDSEEEIDVVTVDRRQTPSCPHVPHSTNTAGVRPFQQPSRGMAQHFQVSIQLQHNYAAPTPLPAPPPAHQPSLAKRARAGGGIVRRPAYNSCGSSGSGSASDSDETERRRTHNILERRRRDGLRSRFAALRSELPDLRQNLRAAKVLILRRAAEHALRLAAHENSLLEEKKLLEKQQRLLTRQLQRMRSSP</sequence>
<evidence type="ECO:0000313" key="7">
    <source>
        <dbReference type="Proteomes" id="UP000694388"/>
    </source>
</evidence>
<name>A0A8C4Q6X9_EPTBU</name>
<dbReference type="Proteomes" id="UP000694388">
    <property type="component" value="Unplaced"/>
</dbReference>
<dbReference type="PIRSF" id="PIRSF001705">
    <property type="entry name" value="Myc_protein"/>
    <property type="match status" value="1"/>
</dbReference>
<reference evidence="6" key="1">
    <citation type="submission" date="2025-08" db="UniProtKB">
        <authorList>
            <consortium name="Ensembl"/>
        </authorList>
    </citation>
    <scope>IDENTIFICATION</scope>
</reference>
<feature type="compositionally biased region" description="Low complexity" evidence="4">
    <location>
        <begin position="297"/>
        <end position="307"/>
    </location>
</feature>
<dbReference type="PROSITE" id="PS50888">
    <property type="entry name" value="BHLH"/>
    <property type="match status" value="1"/>
</dbReference>
<evidence type="ECO:0000313" key="6">
    <source>
        <dbReference type="Ensembl" id="ENSEBUP00000010958.1"/>
    </source>
</evidence>
<dbReference type="AlphaFoldDB" id="A0A8C4Q6X9"/>
<keyword evidence="7" id="KW-1185">Reference proteome</keyword>
<keyword evidence="1 2" id="KW-0238">DNA-binding</keyword>
<dbReference type="Ensembl" id="ENSEBUT00000011519.1">
    <property type="protein sequence ID" value="ENSEBUP00000010958.1"/>
    <property type="gene ID" value="ENSEBUG00000007045.1"/>
</dbReference>
<organism evidence="6 7">
    <name type="scientific">Eptatretus burgeri</name>
    <name type="common">Inshore hagfish</name>
    <dbReference type="NCBI Taxonomy" id="7764"/>
    <lineage>
        <taxon>Eukaryota</taxon>
        <taxon>Metazoa</taxon>
        <taxon>Chordata</taxon>
        <taxon>Craniata</taxon>
        <taxon>Vertebrata</taxon>
        <taxon>Cyclostomata</taxon>
        <taxon>Myxini</taxon>
        <taxon>Myxiniformes</taxon>
        <taxon>Myxinidae</taxon>
        <taxon>Eptatretinae</taxon>
        <taxon>Eptatretus</taxon>
    </lineage>
</organism>
<dbReference type="GO" id="GO:0003700">
    <property type="term" value="F:DNA-binding transcription factor activity"/>
    <property type="evidence" value="ECO:0007669"/>
    <property type="project" value="InterPro"/>
</dbReference>
<dbReference type="InterPro" id="IPR012682">
    <property type="entry name" value="Tscrpt_reg_Myc_N"/>
</dbReference>
<dbReference type="SMART" id="SM00353">
    <property type="entry name" value="HLH"/>
    <property type="match status" value="1"/>
</dbReference>
<evidence type="ECO:0000256" key="3">
    <source>
        <dbReference type="SAM" id="Coils"/>
    </source>
</evidence>
<dbReference type="InterPro" id="IPR002418">
    <property type="entry name" value="Tscrpt_reg_Myc"/>
</dbReference>
<feature type="region of interest" description="Disordered" evidence="4">
    <location>
        <begin position="263"/>
        <end position="323"/>
    </location>
</feature>
<comment type="subcellular location">
    <subcellularLocation>
        <location evidence="2">Nucleus</location>
    </subcellularLocation>
</comment>